<dbReference type="EMBL" id="QHLZ01000004">
    <property type="protein sequence ID" value="PXA66059.1"/>
    <property type="molecule type" value="Genomic_DNA"/>
</dbReference>
<sequence>MGLLPLDPQQPIANLDAEFSRYPFPRLLIERPGVLRGTGVGPKGLTPVWKWALVEQPLDGLC</sequence>
<evidence type="ECO:0000313" key="2">
    <source>
        <dbReference type="Proteomes" id="UP000246303"/>
    </source>
</evidence>
<organism evidence="1 2">
    <name type="scientific">Arthrobacter psychrochitiniphilus</name>
    <dbReference type="NCBI Taxonomy" id="291045"/>
    <lineage>
        <taxon>Bacteria</taxon>
        <taxon>Bacillati</taxon>
        <taxon>Actinomycetota</taxon>
        <taxon>Actinomycetes</taxon>
        <taxon>Micrococcales</taxon>
        <taxon>Micrococcaceae</taxon>
        <taxon>Arthrobacter</taxon>
    </lineage>
</organism>
<name>A0A2V3DUQ2_9MICC</name>
<gene>
    <name evidence="1" type="ORF">CVS29_08760</name>
</gene>
<evidence type="ECO:0000313" key="1">
    <source>
        <dbReference type="EMBL" id="PXA66059.1"/>
    </source>
</evidence>
<accession>A0A2V3DUQ2</accession>
<keyword evidence="2" id="KW-1185">Reference proteome</keyword>
<dbReference type="Proteomes" id="UP000246303">
    <property type="component" value="Unassembled WGS sequence"/>
</dbReference>
<protein>
    <submittedName>
        <fullName evidence="1">Uncharacterized protein</fullName>
    </submittedName>
</protein>
<proteinExistence type="predicted"/>
<dbReference type="AlphaFoldDB" id="A0A2V3DUQ2"/>
<reference evidence="1 2" key="1">
    <citation type="submission" date="2018-05" db="EMBL/GenBank/DDBJ databases">
        <title>Genetic diversity of glacier-inhabiting Cryobacterium bacteria in China and description of Cryobacterium mengkeensis sp. nov. and Arthrobacter glacialis sp. nov.</title>
        <authorList>
            <person name="Liu Q."/>
            <person name="Xin Y.-H."/>
        </authorList>
    </citation>
    <scope>NUCLEOTIDE SEQUENCE [LARGE SCALE GENOMIC DNA]</scope>
    <source>
        <strain evidence="1 2">GP3</strain>
    </source>
</reference>
<comment type="caution">
    <text evidence="1">The sequence shown here is derived from an EMBL/GenBank/DDBJ whole genome shotgun (WGS) entry which is preliminary data.</text>
</comment>